<dbReference type="InterPro" id="IPR027471">
    <property type="entry name" value="YbeD-like_sf"/>
</dbReference>
<keyword evidence="2" id="KW-1185">Reference proteome</keyword>
<dbReference type="OrthoDB" id="5616097at2"/>
<dbReference type="Proteomes" id="UP000008963">
    <property type="component" value="Chromosome"/>
</dbReference>
<reference evidence="2" key="1">
    <citation type="journal article" date="2013" name="ISME J.">
        <title>A small predatory core genome in the divergent marine Bacteriovorax marinus SJ and the terrestrial Bdellovibrio bacteriovorus.</title>
        <authorList>
            <person name="Crossman L.C."/>
            <person name="Chen H."/>
            <person name="Cerdeno-Tarraga A.M."/>
            <person name="Brooks K."/>
            <person name="Quail M.A."/>
            <person name="Pineiro S.A."/>
            <person name="Hobley L."/>
            <person name="Sockett R.E."/>
            <person name="Bentley S.D."/>
            <person name="Parkhill J."/>
            <person name="Williams H.N."/>
            <person name="Stine O.C."/>
        </authorList>
    </citation>
    <scope>NUCLEOTIDE SEQUENCE [LARGE SCALE GENOMIC DNA]</scope>
    <source>
        <strain evidence="2">ATCC BAA-682 / DSM 15412 / SJ</strain>
    </source>
</reference>
<dbReference type="AlphaFoldDB" id="E1X5J8"/>
<dbReference type="HOGENOM" id="CLU_175559_0_0_7"/>
<evidence type="ECO:0008006" key="3">
    <source>
        <dbReference type="Google" id="ProtNLM"/>
    </source>
</evidence>
<gene>
    <name evidence="1" type="ordered locus">BMS_2529</name>
</gene>
<dbReference type="STRING" id="862908.BMS_2529"/>
<dbReference type="PATRIC" id="fig|862908.3.peg.2414"/>
<protein>
    <recommendedName>
        <fullName evidence="3">DUF493 domain-containing protein</fullName>
    </recommendedName>
</protein>
<accession>E1X5J8</accession>
<dbReference type="EMBL" id="FQ312005">
    <property type="protein sequence ID" value="CBW27319.1"/>
    <property type="molecule type" value="Genomic_DNA"/>
</dbReference>
<name>E1X5J8_HALMS</name>
<dbReference type="RefSeq" id="WP_014245095.1">
    <property type="nucleotide sequence ID" value="NC_016620.1"/>
</dbReference>
<dbReference type="eggNOG" id="COG2921">
    <property type="taxonomic scope" value="Bacteria"/>
</dbReference>
<dbReference type="KEGG" id="bmx:BMS_2529"/>
<dbReference type="InterPro" id="IPR007454">
    <property type="entry name" value="UPF0250_YbeD-like"/>
</dbReference>
<evidence type="ECO:0000313" key="1">
    <source>
        <dbReference type="EMBL" id="CBW27319.1"/>
    </source>
</evidence>
<organism evidence="1 2">
    <name type="scientific">Halobacteriovorax marinus (strain ATCC BAA-682 / DSM 15412 / SJ)</name>
    <name type="common">Bacteriovorax marinus</name>
    <dbReference type="NCBI Taxonomy" id="862908"/>
    <lineage>
        <taxon>Bacteria</taxon>
        <taxon>Pseudomonadati</taxon>
        <taxon>Bdellovibrionota</taxon>
        <taxon>Bacteriovoracia</taxon>
        <taxon>Bacteriovoracales</taxon>
        <taxon>Halobacteriovoraceae</taxon>
        <taxon>Halobacteriovorax</taxon>
    </lineage>
</organism>
<sequence>MISELEKFKALLDDQYTWPAPYLFKFIVPSTELKTLEGMVEGNKLSEKPSKNGKYTSVSFTSVCNSSDEVIQMYQKVSTIPGILSL</sequence>
<evidence type="ECO:0000313" key="2">
    <source>
        <dbReference type="Proteomes" id="UP000008963"/>
    </source>
</evidence>
<dbReference type="Gene3D" id="3.30.70.260">
    <property type="match status" value="1"/>
</dbReference>
<dbReference type="SUPFAM" id="SSF117991">
    <property type="entry name" value="YbeD/HP0495-like"/>
    <property type="match status" value="1"/>
</dbReference>
<proteinExistence type="predicted"/>
<dbReference type="Pfam" id="PF04359">
    <property type="entry name" value="DUF493"/>
    <property type="match status" value="1"/>
</dbReference>